<evidence type="ECO:0000313" key="3">
    <source>
        <dbReference type="Proteomes" id="UP001219525"/>
    </source>
</evidence>
<evidence type="ECO:0000313" key="2">
    <source>
        <dbReference type="EMBL" id="KAJ7222237.1"/>
    </source>
</evidence>
<protein>
    <submittedName>
        <fullName evidence="2">Uncharacterized protein</fullName>
    </submittedName>
</protein>
<keyword evidence="3" id="KW-1185">Reference proteome</keyword>
<evidence type="ECO:0000256" key="1">
    <source>
        <dbReference type="SAM" id="MobiDB-lite"/>
    </source>
</evidence>
<reference evidence="2" key="1">
    <citation type="submission" date="2023-03" db="EMBL/GenBank/DDBJ databases">
        <title>Massive genome expansion in bonnet fungi (Mycena s.s.) driven by repeated elements and novel gene families across ecological guilds.</title>
        <authorList>
            <consortium name="Lawrence Berkeley National Laboratory"/>
            <person name="Harder C.B."/>
            <person name="Miyauchi S."/>
            <person name="Viragh M."/>
            <person name="Kuo A."/>
            <person name="Thoen E."/>
            <person name="Andreopoulos B."/>
            <person name="Lu D."/>
            <person name="Skrede I."/>
            <person name="Drula E."/>
            <person name="Henrissat B."/>
            <person name="Morin E."/>
            <person name="Kohler A."/>
            <person name="Barry K."/>
            <person name="LaButti K."/>
            <person name="Morin E."/>
            <person name="Salamov A."/>
            <person name="Lipzen A."/>
            <person name="Mereny Z."/>
            <person name="Hegedus B."/>
            <person name="Baldrian P."/>
            <person name="Stursova M."/>
            <person name="Weitz H."/>
            <person name="Taylor A."/>
            <person name="Grigoriev I.V."/>
            <person name="Nagy L.G."/>
            <person name="Martin F."/>
            <person name="Kauserud H."/>
        </authorList>
    </citation>
    <scope>NUCLEOTIDE SEQUENCE</scope>
    <source>
        <strain evidence="2">9144</strain>
    </source>
</reference>
<dbReference type="AlphaFoldDB" id="A0AAD6VTE6"/>
<organism evidence="2 3">
    <name type="scientific">Mycena pura</name>
    <dbReference type="NCBI Taxonomy" id="153505"/>
    <lineage>
        <taxon>Eukaryota</taxon>
        <taxon>Fungi</taxon>
        <taxon>Dikarya</taxon>
        <taxon>Basidiomycota</taxon>
        <taxon>Agaricomycotina</taxon>
        <taxon>Agaricomycetes</taxon>
        <taxon>Agaricomycetidae</taxon>
        <taxon>Agaricales</taxon>
        <taxon>Marasmiineae</taxon>
        <taxon>Mycenaceae</taxon>
        <taxon>Mycena</taxon>
    </lineage>
</organism>
<gene>
    <name evidence="2" type="ORF">GGX14DRAFT_662970</name>
</gene>
<feature type="compositionally biased region" description="Acidic residues" evidence="1">
    <location>
        <begin position="271"/>
        <end position="283"/>
    </location>
</feature>
<comment type="caution">
    <text evidence="2">The sequence shown here is derived from an EMBL/GenBank/DDBJ whole genome shotgun (WGS) entry which is preliminary data.</text>
</comment>
<feature type="region of interest" description="Disordered" evidence="1">
    <location>
        <begin position="251"/>
        <end position="283"/>
    </location>
</feature>
<sequence>MASSWESQLELICRTVGGVLLTHHNYPFFSTPFQMSGLLDVFKLEKTELVLITPNASRGGAIACSHASFFSSYHVHSDCIPAPLWTRRRELPPSRRAALGDAAGTLSNLKGLLLPAARTSVPRGRGVLRGSETVRRAGMIMRTRQVAARVVLRWCGACSDRCDKVDSLPHFAPGARLSEALFLCHALAALQAVLAALLDWPTLRPQVPRWKRWWCVHGKARPGPAGQRTGKSGARSRYAVAVDPYAKVMEGPKLRPAATTRSRAQSVKDACEDEEGGAEAPTE</sequence>
<dbReference type="Proteomes" id="UP001219525">
    <property type="component" value="Unassembled WGS sequence"/>
</dbReference>
<name>A0AAD6VTE6_9AGAR</name>
<dbReference type="EMBL" id="JARJCW010000007">
    <property type="protein sequence ID" value="KAJ7222237.1"/>
    <property type="molecule type" value="Genomic_DNA"/>
</dbReference>
<accession>A0AAD6VTE6</accession>
<proteinExistence type="predicted"/>